<dbReference type="Gene3D" id="3.40.50.300">
    <property type="entry name" value="P-loop containing nucleotide triphosphate hydrolases"/>
    <property type="match status" value="1"/>
</dbReference>
<dbReference type="AlphaFoldDB" id="A0AAD9Q5K5"/>
<feature type="binding site" evidence="4">
    <location>
        <position position="17"/>
    </location>
    <ligand>
        <name>Mg(2+)</name>
        <dbReference type="ChEBI" id="CHEBI:18420"/>
    </ligand>
</feature>
<feature type="binding site" evidence="4">
    <location>
        <position position="50"/>
    </location>
    <ligand>
        <name>Mg(2+)</name>
        <dbReference type="ChEBI" id="CHEBI:18420"/>
    </ligand>
</feature>
<evidence type="ECO:0000256" key="2">
    <source>
        <dbReference type="ARBA" id="ARBA00023134"/>
    </source>
</evidence>
<evidence type="ECO:0000256" key="1">
    <source>
        <dbReference type="ARBA" id="ARBA00022741"/>
    </source>
</evidence>
<dbReference type="PANTHER" id="PTHR46688:SF1">
    <property type="entry name" value="ADP-RIBOSYLATION FACTOR-LIKE PROTEIN 16"/>
    <property type="match status" value="1"/>
</dbReference>
<accession>A0AAD9Q5K5</accession>
<dbReference type="GO" id="GO:0046872">
    <property type="term" value="F:metal ion binding"/>
    <property type="evidence" value="ECO:0007669"/>
    <property type="project" value="UniProtKB-KW"/>
</dbReference>
<feature type="binding site" evidence="3">
    <location>
        <begin position="10"/>
        <end position="17"/>
    </location>
    <ligand>
        <name>GTP</name>
        <dbReference type="ChEBI" id="CHEBI:37565"/>
    </ligand>
</feature>
<keyword evidence="4" id="KW-0479">Metal-binding</keyword>
<dbReference type="PANTHER" id="PTHR46688">
    <property type="entry name" value="ADP-RIBOSYLATION FACTOR-LIKE PROTEIN 16"/>
    <property type="match status" value="1"/>
</dbReference>
<dbReference type="SUPFAM" id="SSF52540">
    <property type="entry name" value="P-loop containing nucleoside triphosphate hydrolases"/>
    <property type="match status" value="1"/>
</dbReference>
<dbReference type="SMART" id="SM00177">
    <property type="entry name" value="ARF"/>
    <property type="match status" value="1"/>
</dbReference>
<evidence type="ECO:0000313" key="5">
    <source>
        <dbReference type="EMBL" id="KAK2555086.1"/>
    </source>
</evidence>
<dbReference type="GO" id="GO:0005525">
    <property type="term" value="F:GTP binding"/>
    <property type="evidence" value="ECO:0007669"/>
    <property type="project" value="UniProtKB-KW"/>
</dbReference>
<dbReference type="InterPro" id="IPR006689">
    <property type="entry name" value="Small_GTPase_ARF/SAR"/>
</dbReference>
<gene>
    <name evidence="5" type="ORF">P5673_023444</name>
</gene>
<keyword evidence="6" id="KW-1185">Reference proteome</keyword>
<name>A0AAD9Q5K5_ACRCE</name>
<reference evidence="5" key="1">
    <citation type="journal article" date="2023" name="G3 (Bethesda)">
        <title>Whole genome assembly and annotation of the endangered Caribbean coral Acropora cervicornis.</title>
        <authorList>
            <person name="Selwyn J.D."/>
            <person name="Vollmer S.V."/>
        </authorList>
    </citation>
    <scope>NUCLEOTIDE SEQUENCE</scope>
    <source>
        <strain evidence="5">K2</strain>
    </source>
</reference>
<dbReference type="PROSITE" id="PS51417">
    <property type="entry name" value="ARF"/>
    <property type="match status" value="1"/>
</dbReference>
<feature type="binding site" evidence="3">
    <location>
        <position position="72"/>
    </location>
    <ligand>
        <name>GTP</name>
        <dbReference type="ChEBI" id="CHEBI:37565"/>
    </ligand>
</feature>
<reference evidence="5" key="2">
    <citation type="journal article" date="2023" name="Science">
        <title>Genomic signatures of disease resistance in endangered staghorn corals.</title>
        <authorList>
            <person name="Vollmer S.V."/>
            <person name="Selwyn J.D."/>
            <person name="Despard B.A."/>
            <person name="Roesel C.L."/>
        </authorList>
    </citation>
    <scope>NUCLEOTIDE SEQUENCE</scope>
    <source>
        <strain evidence="5">K2</strain>
    </source>
</reference>
<evidence type="ECO:0000313" key="6">
    <source>
        <dbReference type="Proteomes" id="UP001249851"/>
    </source>
</evidence>
<evidence type="ECO:0000256" key="3">
    <source>
        <dbReference type="PIRSR" id="PIRSR606689-1"/>
    </source>
</evidence>
<keyword evidence="4" id="KW-0460">Magnesium</keyword>
<dbReference type="GO" id="GO:0003924">
    <property type="term" value="F:GTPase activity"/>
    <property type="evidence" value="ECO:0007669"/>
    <property type="project" value="InterPro"/>
</dbReference>
<comment type="caution">
    <text evidence="5">The sequence shown here is derived from an EMBL/GenBank/DDBJ whole genome shotgun (WGS) entry which is preliminary data.</text>
</comment>
<feature type="binding site" evidence="3">
    <location>
        <begin position="126"/>
        <end position="129"/>
    </location>
    <ligand>
        <name>GTP</name>
        <dbReference type="ChEBI" id="CHEBI:37565"/>
    </ligand>
</feature>
<dbReference type="InterPro" id="IPR027417">
    <property type="entry name" value="P-loop_NTPase"/>
</dbReference>
<evidence type="ECO:0000256" key="4">
    <source>
        <dbReference type="PIRSR" id="PIRSR606689-2"/>
    </source>
</evidence>
<keyword evidence="1 3" id="KW-0547">Nucleotide-binding</keyword>
<keyword evidence="2 3" id="KW-0342">GTP-binding</keyword>
<sequence>MTEVQLLLLGPEEVGKTLMLKRLQTVTAQQNLTQAQRSENLGEAPPTIPTVGVNLVTLTHNKRKYTFRELGGAMGPIWQNYFKDSSSLVYVLDSSKPTQISSSCIQFLEVLSSKDTQDMSVLLIFNKTDSPDYMSRCEISSLIRLADILACARQDITVLECSFREGTGLREILKWLHDKSSPASVSK</sequence>
<proteinExistence type="predicted"/>
<organism evidence="5 6">
    <name type="scientific">Acropora cervicornis</name>
    <name type="common">Staghorn coral</name>
    <dbReference type="NCBI Taxonomy" id="6130"/>
    <lineage>
        <taxon>Eukaryota</taxon>
        <taxon>Metazoa</taxon>
        <taxon>Cnidaria</taxon>
        <taxon>Anthozoa</taxon>
        <taxon>Hexacorallia</taxon>
        <taxon>Scleractinia</taxon>
        <taxon>Astrocoeniina</taxon>
        <taxon>Acroporidae</taxon>
        <taxon>Acropora</taxon>
    </lineage>
</organism>
<dbReference type="Proteomes" id="UP001249851">
    <property type="component" value="Unassembled WGS sequence"/>
</dbReference>
<dbReference type="Pfam" id="PF00025">
    <property type="entry name" value="Arf"/>
    <property type="match status" value="1"/>
</dbReference>
<dbReference type="EMBL" id="JARQWQ010000065">
    <property type="protein sequence ID" value="KAK2555086.1"/>
    <property type="molecule type" value="Genomic_DNA"/>
</dbReference>
<protein>
    <submittedName>
        <fullName evidence="5">ADP-ribosylation factor-like protein 16</fullName>
    </submittedName>
</protein>